<feature type="transmembrane region" description="Helical" evidence="4">
    <location>
        <begin position="309"/>
        <end position="331"/>
    </location>
</feature>
<dbReference type="Pfam" id="PF13641">
    <property type="entry name" value="Glyco_tranf_2_3"/>
    <property type="match status" value="1"/>
</dbReference>
<dbReference type="SUPFAM" id="SSF53448">
    <property type="entry name" value="Nucleotide-diphospho-sugar transferases"/>
    <property type="match status" value="1"/>
</dbReference>
<evidence type="ECO:0000313" key="6">
    <source>
        <dbReference type="Proteomes" id="UP001596190"/>
    </source>
</evidence>
<comment type="caution">
    <text evidence="5">The sequence shown here is derived from an EMBL/GenBank/DDBJ whole genome shotgun (WGS) entry which is preliminary data.</text>
</comment>
<sequence>MSILSSLLFIAIIAIWGILVVNLILTIAGYYYYLRWCRTVPPALPAKAPFVSILVPAHNEGKVLLKTVQALLKFDYPQKRYELIVINDNSSDDSATLLTRMQSVYQDRNFQVINTNAQTGGKGKSNALNIGLQQAKGDVIAVYDADNTPEASALRYLVATLMQDAKLGAVIGKFRTRNRNVTMLTRFINIETLTFQWMAQAGRRQLFKLCTIPGTNYVIHRHVLEAAGGWDVKALAEDTEISFQVYRLGKQITFQPLAVTWEQEPQTLDVWFHQRTRWVKGNIYVILKNLGLLFQPAARVIWFDLLYFMSTYFLLLFALVFSDIIFVLSVANLVHITLQDYSGMVWLFAILLFILSTFVTITTEKGELTIDNLGIIGLMYFIYSQMWLAVAIYGMVGYIREQIFHQQAKWYKTKRY</sequence>
<gene>
    <name evidence="5" type="ORF">ACFP1H_05140</name>
</gene>
<feature type="transmembrane region" description="Helical" evidence="4">
    <location>
        <begin position="283"/>
        <end position="303"/>
    </location>
</feature>
<dbReference type="PANTHER" id="PTHR43630">
    <property type="entry name" value="POLY-BETA-1,6-N-ACETYL-D-GLUCOSAMINE SYNTHASE"/>
    <property type="match status" value="1"/>
</dbReference>
<dbReference type="Proteomes" id="UP001596190">
    <property type="component" value="Unassembled WGS sequence"/>
</dbReference>
<feature type="transmembrane region" description="Helical" evidence="4">
    <location>
        <begin position="373"/>
        <end position="399"/>
    </location>
</feature>
<comment type="similarity">
    <text evidence="1">Belongs to the glycosyltransferase 2 family.</text>
</comment>
<dbReference type="GO" id="GO:0016757">
    <property type="term" value="F:glycosyltransferase activity"/>
    <property type="evidence" value="ECO:0007669"/>
    <property type="project" value="UniProtKB-KW"/>
</dbReference>
<reference evidence="6" key="1">
    <citation type="journal article" date="2019" name="Int. J. Syst. Evol. Microbiol.">
        <title>The Global Catalogue of Microorganisms (GCM) 10K type strain sequencing project: providing services to taxonomists for standard genome sequencing and annotation.</title>
        <authorList>
            <consortium name="The Broad Institute Genomics Platform"/>
            <consortium name="The Broad Institute Genome Sequencing Center for Infectious Disease"/>
            <person name="Wu L."/>
            <person name="Ma J."/>
        </authorList>
    </citation>
    <scope>NUCLEOTIDE SEQUENCE [LARGE SCALE GENOMIC DNA]</scope>
    <source>
        <strain evidence="6">CCM 8950</strain>
    </source>
</reference>
<keyword evidence="4" id="KW-0812">Transmembrane</keyword>
<proteinExistence type="inferred from homology"/>
<keyword evidence="4" id="KW-0472">Membrane</keyword>
<keyword evidence="4" id="KW-1133">Transmembrane helix</keyword>
<dbReference type="InterPro" id="IPR029044">
    <property type="entry name" value="Nucleotide-diphossugar_trans"/>
</dbReference>
<dbReference type="Gene3D" id="3.90.550.10">
    <property type="entry name" value="Spore Coat Polysaccharide Biosynthesis Protein SpsA, Chain A"/>
    <property type="match status" value="1"/>
</dbReference>
<evidence type="ECO:0000313" key="5">
    <source>
        <dbReference type="EMBL" id="MFC6253964.1"/>
    </source>
</evidence>
<feature type="transmembrane region" description="Helical" evidence="4">
    <location>
        <begin position="343"/>
        <end position="361"/>
    </location>
</feature>
<accession>A0ABW1T7C8</accession>
<keyword evidence="2 5" id="KW-0328">Glycosyltransferase</keyword>
<dbReference type="EMBL" id="JBHSSA010000041">
    <property type="protein sequence ID" value="MFC6253964.1"/>
    <property type="molecule type" value="Genomic_DNA"/>
</dbReference>
<evidence type="ECO:0000256" key="2">
    <source>
        <dbReference type="ARBA" id="ARBA00022676"/>
    </source>
</evidence>
<dbReference type="EC" id="2.4.-.-" evidence="5"/>
<keyword evidence="3 5" id="KW-0808">Transferase</keyword>
<evidence type="ECO:0000256" key="3">
    <source>
        <dbReference type="ARBA" id="ARBA00022679"/>
    </source>
</evidence>
<feature type="transmembrane region" description="Helical" evidence="4">
    <location>
        <begin position="6"/>
        <end position="33"/>
    </location>
</feature>
<name>A0ABW1T7C8_9LACO</name>
<protein>
    <submittedName>
        <fullName evidence="5">Glycosyltransferase</fullName>
        <ecNumber evidence="5">2.4.-.-</ecNumber>
    </submittedName>
</protein>
<evidence type="ECO:0000256" key="4">
    <source>
        <dbReference type="SAM" id="Phobius"/>
    </source>
</evidence>
<dbReference type="PANTHER" id="PTHR43630:SF1">
    <property type="entry name" value="POLY-BETA-1,6-N-ACETYL-D-GLUCOSAMINE SYNTHASE"/>
    <property type="match status" value="1"/>
</dbReference>
<keyword evidence="6" id="KW-1185">Reference proteome</keyword>
<dbReference type="CDD" id="cd06423">
    <property type="entry name" value="CESA_like"/>
    <property type="match status" value="1"/>
</dbReference>
<evidence type="ECO:0000256" key="1">
    <source>
        <dbReference type="ARBA" id="ARBA00006739"/>
    </source>
</evidence>
<organism evidence="5 6">
    <name type="scientific">Secundilactobacillus hailunensis</name>
    <dbReference type="NCBI Taxonomy" id="2559923"/>
    <lineage>
        <taxon>Bacteria</taxon>
        <taxon>Bacillati</taxon>
        <taxon>Bacillota</taxon>
        <taxon>Bacilli</taxon>
        <taxon>Lactobacillales</taxon>
        <taxon>Lactobacillaceae</taxon>
        <taxon>Secundilactobacillus</taxon>
    </lineage>
</organism>
<dbReference type="RefSeq" id="WP_137630790.1">
    <property type="nucleotide sequence ID" value="NZ_BJDO01000014.1"/>
</dbReference>